<evidence type="ECO:0000256" key="1">
    <source>
        <dbReference type="SAM" id="Phobius"/>
    </source>
</evidence>
<organism evidence="2 3">
    <name type="scientific">Evansella alkalicola</name>
    <dbReference type="NCBI Taxonomy" id="745819"/>
    <lineage>
        <taxon>Bacteria</taxon>
        <taxon>Bacillati</taxon>
        <taxon>Bacillota</taxon>
        <taxon>Bacilli</taxon>
        <taxon>Bacillales</taxon>
        <taxon>Bacillaceae</taxon>
        <taxon>Evansella</taxon>
    </lineage>
</organism>
<keyword evidence="1" id="KW-1133">Transmembrane helix</keyword>
<name>A0ABS6JU33_9BACI</name>
<dbReference type="Proteomes" id="UP000790580">
    <property type="component" value="Unassembled WGS sequence"/>
</dbReference>
<proteinExistence type="predicted"/>
<reference evidence="2 3" key="1">
    <citation type="submission" date="2021-06" db="EMBL/GenBank/DDBJ databases">
        <title>Bacillus sp. RD4P76, an endophyte from a halophyte.</title>
        <authorList>
            <person name="Sun J.-Q."/>
        </authorList>
    </citation>
    <scope>NUCLEOTIDE SEQUENCE [LARGE SCALE GENOMIC DNA]</scope>
    <source>
        <strain evidence="2 3">JCM 17098</strain>
    </source>
</reference>
<evidence type="ECO:0000313" key="3">
    <source>
        <dbReference type="Proteomes" id="UP000790580"/>
    </source>
</evidence>
<comment type="caution">
    <text evidence="2">The sequence shown here is derived from an EMBL/GenBank/DDBJ whole genome shotgun (WGS) entry which is preliminary data.</text>
</comment>
<keyword evidence="3" id="KW-1185">Reference proteome</keyword>
<dbReference type="RefSeq" id="WP_088075156.1">
    <property type="nucleotide sequence ID" value="NZ_JAHQCR010000049.1"/>
</dbReference>
<keyword evidence="1" id="KW-0472">Membrane</keyword>
<sequence>MNRSKSYRILILLLFFAFISLVSRSIIYLVFSLAVAFLIILLLSRDKKVQHRRQEENIRTESEDNVGGEKKHQSNKHIIIPIIIAFIGFLIVYYGYSGYHDMESIYHKVGWVTGDESTSLLLFSIVLGVFLLIYGLYQFLYVWLKK</sequence>
<feature type="transmembrane region" description="Helical" evidence="1">
    <location>
        <begin position="7"/>
        <end position="22"/>
    </location>
</feature>
<gene>
    <name evidence="2" type="ORF">KS407_11690</name>
</gene>
<keyword evidence="1" id="KW-0812">Transmembrane</keyword>
<feature type="transmembrane region" description="Helical" evidence="1">
    <location>
        <begin position="78"/>
        <end position="96"/>
    </location>
</feature>
<feature type="transmembrane region" description="Helical" evidence="1">
    <location>
        <begin position="28"/>
        <end position="44"/>
    </location>
</feature>
<feature type="transmembrane region" description="Helical" evidence="1">
    <location>
        <begin position="120"/>
        <end position="144"/>
    </location>
</feature>
<evidence type="ECO:0000313" key="2">
    <source>
        <dbReference type="EMBL" id="MBU9722098.1"/>
    </source>
</evidence>
<protein>
    <submittedName>
        <fullName evidence="2">Uncharacterized protein</fullName>
    </submittedName>
</protein>
<accession>A0ABS6JU33</accession>
<dbReference type="EMBL" id="JAHQCR010000049">
    <property type="protein sequence ID" value="MBU9722098.1"/>
    <property type="molecule type" value="Genomic_DNA"/>
</dbReference>